<evidence type="ECO:0000313" key="2">
    <source>
        <dbReference type="EMBL" id="CAE4569554.1"/>
    </source>
</evidence>
<gene>
    <name evidence="2" type="ORF">AMON00008_LOCUS9173</name>
</gene>
<dbReference type="InterPro" id="IPR043159">
    <property type="entry name" value="Lectin_gal-bd_sf"/>
</dbReference>
<sequence>MDPWLEEMEEDEIPMRDSGVAQEEALEESTGGGRRRRLGRLRRQLRPIPAKVDLVPEVPPKVDPAPEEPIILPVAGADARRLRTAQQWCTSEPAAIACQDGETVEVYGALYNRRPADCEPAKRTAAPLCHPNAIDVLRKACSGGKQVRTVSPSTQRYCERAPYTFLGVVWDCVGGASPSDRHARHGRVPQR</sequence>
<dbReference type="Gene3D" id="2.60.120.740">
    <property type="match status" value="1"/>
</dbReference>
<dbReference type="EMBL" id="HBNR01014177">
    <property type="protein sequence ID" value="CAE4569554.1"/>
    <property type="molecule type" value="Transcribed_RNA"/>
</dbReference>
<feature type="compositionally biased region" description="Acidic residues" evidence="1">
    <location>
        <begin position="1"/>
        <end position="12"/>
    </location>
</feature>
<reference evidence="2" key="1">
    <citation type="submission" date="2021-01" db="EMBL/GenBank/DDBJ databases">
        <authorList>
            <person name="Corre E."/>
            <person name="Pelletier E."/>
            <person name="Niang G."/>
            <person name="Scheremetjew M."/>
            <person name="Finn R."/>
            <person name="Kale V."/>
            <person name="Holt S."/>
            <person name="Cochrane G."/>
            <person name="Meng A."/>
            <person name="Brown T."/>
            <person name="Cohen L."/>
        </authorList>
    </citation>
    <scope>NUCLEOTIDE SEQUENCE</scope>
    <source>
        <strain evidence="2">CCMP3105</strain>
    </source>
</reference>
<dbReference type="AlphaFoldDB" id="A0A7S4Q1M2"/>
<protein>
    <recommendedName>
        <fullName evidence="3">SUEL-type lectin domain-containing protein</fullName>
    </recommendedName>
</protein>
<name>A0A7S4Q1M2_9DINO</name>
<evidence type="ECO:0008006" key="3">
    <source>
        <dbReference type="Google" id="ProtNLM"/>
    </source>
</evidence>
<organism evidence="2">
    <name type="scientific">Alexandrium monilatum</name>
    <dbReference type="NCBI Taxonomy" id="311494"/>
    <lineage>
        <taxon>Eukaryota</taxon>
        <taxon>Sar</taxon>
        <taxon>Alveolata</taxon>
        <taxon>Dinophyceae</taxon>
        <taxon>Gonyaulacales</taxon>
        <taxon>Pyrocystaceae</taxon>
        <taxon>Alexandrium</taxon>
    </lineage>
</organism>
<dbReference type="CDD" id="cd22823">
    <property type="entry name" value="Gal_Rha_Lectin"/>
    <property type="match status" value="1"/>
</dbReference>
<feature type="region of interest" description="Disordered" evidence="1">
    <location>
        <begin position="1"/>
        <end position="40"/>
    </location>
</feature>
<evidence type="ECO:0000256" key="1">
    <source>
        <dbReference type="SAM" id="MobiDB-lite"/>
    </source>
</evidence>
<accession>A0A7S4Q1M2</accession>
<proteinExistence type="predicted"/>